<dbReference type="Proteomes" id="UP000472277">
    <property type="component" value="Chromosome 34"/>
</dbReference>
<reference evidence="3" key="2">
    <citation type="submission" date="2025-09" db="UniProtKB">
        <authorList>
            <consortium name="Ensembl"/>
        </authorList>
    </citation>
    <scope>IDENTIFICATION</scope>
</reference>
<dbReference type="InterPro" id="IPR052338">
    <property type="entry name" value="Transposase_5"/>
</dbReference>
<dbReference type="GO" id="GO:0003677">
    <property type="term" value="F:DNA binding"/>
    <property type="evidence" value="ECO:0007669"/>
    <property type="project" value="InterPro"/>
</dbReference>
<dbReference type="InterPro" id="IPR036388">
    <property type="entry name" value="WH-like_DNA-bd_sf"/>
</dbReference>
<dbReference type="InterPro" id="IPR057667">
    <property type="entry name" value="HTH_SB"/>
</dbReference>
<reference evidence="3" key="1">
    <citation type="submission" date="2025-08" db="UniProtKB">
        <authorList>
            <consortium name="Ensembl"/>
        </authorList>
    </citation>
    <scope>IDENTIFICATION</scope>
</reference>
<dbReference type="InParanoid" id="A0A674DUC8"/>
<name>A0A674DUC8_SALTR</name>
<dbReference type="GO" id="GO:0015074">
    <property type="term" value="P:DNA integration"/>
    <property type="evidence" value="ECO:0007669"/>
    <property type="project" value="InterPro"/>
</dbReference>
<keyword evidence="4" id="KW-1185">Reference proteome</keyword>
<dbReference type="InterPro" id="IPR036397">
    <property type="entry name" value="RNaseH_sf"/>
</dbReference>
<evidence type="ECO:0000313" key="4">
    <source>
        <dbReference type="Proteomes" id="UP000472277"/>
    </source>
</evidence>
<dbReference type="AlphaFoldDB" id="A0A674DUC8"/>
<evidence type="ECO:0000259" key="1">
    <source>
        <dbReference type="Pfam" id="PF01498"/>
    </source>
</evidence>
<dbReference type="PANTHER" id="PTHR23022">
    <property type="entry name" value="TRANSPOSABLE ELEMENT-RELATED"/>
    <property type="match status" value="1"/>
</dbReference>
<dbReference type="GeneTree" id="ENSGT01150000286979"/>
<sequence length="270" mass="30841">MGKSKEISQDLRKTIVDLHKSVSSLGAISKRLKVQCSSVQTIVRKYKHHGITQPLYHSGRRHTLAPRDECTLVRNVQINPRTTANADLVKMLETGTKVSISTVKGVLFNRKGRSARKKPLLQNRHKKAILRFATAHGDKDRIFWSNDIWSDEAKIELFGHNDHRYVWREKGEASKPKNTIPTVKHGGGSIMLWGCFAAGGTGALHKIDDIMREENYVDILKQYLKTSVRKLQFGHKWVFQMDNDPKHSSKDVAKWLKDNKVKLVEWPSQS</sequence>
<dbReference type="SUPFAM" id="SSF46689">
    <property type="entry name" value="Homeodomain-like"/>
    <property type="match status" value="1"/>
</dbReference>
<proteinExistence type="predicted"/>
<dbReference type="InterPro" id="IPR002492">
    <property type="entry name" value="Transposase_Tc1-like"/>
</dbReference>
<dbReference type="PANTHER" id="PTHR23022:SF135">
    <property type="entry name" value="SI:DKEY-77F5.3"/>
    <property type="match status" value="1"/>
</dbReference>
<accession>A0A674DUC8</accession>
<organism evidence="3 4">
    <name type="scientific">Salmo trutta</name>
    <name type="common">Brown trout</name>
    <dbReference type="NCBI Taxonomy" id="8032"/>
    <lineage>
        <taxon>Eukaryota</taxon>
        <taxon>Metazoa</taxon>
        <taxon>Chordata</taxon>
        <taxon>Craniata</taxon>
        <taxon>Vertebrata</taxon>
        <taxon>Euteleostomi</taxon>
        <taxon>Actinopterygii</taxon>
        <taxon>Neopterygii</taxon>
        <taxon>Teleostei</taxon>
        <taxon>Protacanthopterygii</taxon>
        <taxon>Salmoniformes</taxon>
        <taxon>Salmonidae</taxon>
        <taxon>Salmoninae</taxon>
        <taxon>Salmo</taxon>
    </lineage>
</organism>
<dbReference type="GO" id="GO:0006313">
    <property type="term" value="P:DNA transposition"/>
    <property type="evidence" value="ECO:0007669"/>
    <property type="project" value="InterPro"/>
</dbReference>
<dbReference type="OMA" id="DIEICSM"/>
<evidence type="ECO:0000313" key="3">
    <source>
        <dbReference type="Ensembl" id="ENSSTUP00000099405.1"/>
    </source>
</evidence>
<dbReference type="Pfam" id="PF25787">
    <property type="entry name" value="HTH_SB"/>
    <property type="match status" value="1"/>
</dbReference>
<dbReference type="Ensembl" id="ENSSTUT00000106689.1">
    <property type="protein sequence ID" value="ENSSTUP00000099405.1"/>
    <property type="gene ID" value="ENSSTUG00000044586.1"/>
</dbReference>
<protein>
    <submittedName>
        <fullName evidence="3">Uncharacterized protein</fullName>
    </submittedName>
</protein>
<dbReference type="InterPro" id="IPR009057">
    <property type="entry name" value="Homeodomain-like_sf"/>
</dbReference>
<dbReference type="Gene3D" id="1.10.10.10">
    <property type="entry name" value="Winged helix-like DNA-binding domain superfamily/Winged helix DNA-binding domain"/>
    <property type="match status" value="1"/>
</dbReference>
<evidence type="ECO:0000259" key="2">
    <source>
        <dbReference type="Pfam" id="PF25787"/>
    </source>
</evidence>
<feature type="domain" description="Transposase Tc1-like" evidence="1">
    <location>
        <begin position="72"/>
        <end position="136"/>
    </location>
</feature>
<dbReference type="Pfam" id="PF01498">
    <property type="entry name" value="HTH_Tnp_Tc3_2"/>
    <property type="match status" value="1"/>
</dbReference>
<dbReference type="Gene3D" id="3.30.420.10">
    <property type="entry name" value="Ribonuclease H-like superfamily/Ribonuclease H"/>
    <property type="match status" value="1"/>
</dbReference>
<feature type="domain" description="Sleeping Beauty transposase HTH" evidence="2">
    <location>
        <begin position="1"/>
        <end position="53"/>
    </location>
</feature>